<evidence type="ECO:0000313" key="1">
    <source>
        <dbReference type="EMBL" id="TLP38285.1"/>
    </source>
</evidence>
<sequence length="127" mass="14552">MKIEFRKVPFTPKEFKTESNSVKIEGTFCKISPSLVKIDSKLTGNTTVNCIRCGEEDTITLNENMNFLLSDGIYKSDSHNDEELDIIEIDDNIIDFDEIIESEISSIYTDYHICSNCADSDFIEKEY</sequence>
<protein>
    <recommendedName>
        <fullName evidence="3">DUF177 domain-containing protein</fullName>
    </recommendedName>
</protein>
<name>A0A5R8Y1E5_9BACT</name>
<evidence type="ECO:0008006" key="3">
    <source>
        <dbReference type="Google" id="ProtNLM"/>
    </source>
</evidence>
<dbReference type="AlphaFoldDB" id="A0A5R8Y1E5"/>
<gene>
    <name evidence="1" type="ORF">FDK22_07365</name>
</gene>
<dbReference type="OrthoDB" id="5361472at2"/>
<keyword evidence="2" id="KW-1185">Reference proteome</keyword>
<accession>A0A5R8Y1E5</accession>
<evidence type="ECO:0000313" key="2">
    <source>
        <dbReference type="Proteomes" id="UP000308901"/>
    </source>
</evidence>
<dbReference type="EMBL" id="VANU01000003">
    <property type="protein sequence ID" value="TLP38285.1"/>
    <property type="molecule type" value="Genomic_DNA"/>
</dbReference>
<reference evidence="1 2" key="1">
    <citation type="submission" date="2019-05" db="EMBL/GenBank/DDBJ databases">
        <title>Arcobacter sp. nov., isolated from sea sediment.</title>
        <authorList>
            <person name="Kim W."/>
        </authorList>
    </citation>
    <scope>NUCLEOTIDE SEQUENCE [LARGE SCALE GENOMIC DNA]</scope>
    <source>
        <strain evidence="1 2">CAU 1517</strain>
    </source>
</reference>
<dbReference type="RefSeq" id="WP_138152279.1">
    <property type="nucleotide sequence ID" value="NZ_CBDDKQ010000002.1"/>
</dbReference>
<proteinExistence type="predicted"/>
<comment type="caution">
    <text evidence="1">The sequence shown here is derived from an EMBL/GenBank/DDBJ whole genome shotgun (WGS) entry which is preliminary data.</text>
</comment>
<dbReference type="Proteomes" id="UP000308901">
    <property type="component" value="Unassembled WGS sequence"/>
</dbReference>
<organism evidence="1 2">
    <name type="scientific">Arcobacter arenosus</name>
    <dbReference type="NCBI Taxonomy" id="2576037"/>
    <lineage>
        <taxon>Bacteria</taxon>
        <taxon>Pseudomonadati</taxon>
        <taxon>Campylobacterota</taxon>
        <taxon>Epsilonproteobacteria</taxon>
        <taxon>Campylobacterales</taxon>
        <taxon>Arcobacteraceae</taxon>
        <taxon>Arcobacter</taxon>
    </lineage>
</organism>